<reference evidence="1 2" key="1">
    <citation type="journal article" date="2018" name="Front. Plant Sci.">
        <title>Red Clover (Trifolium pratense) and Zigzag Clover (T. medium) - A Picture of Genomic Similarities and Differences.</title>
        <authorList>
            <person name="Dluhosova J."/>
            <person name="Istvanek J."/>
            <person name="Nedelnik J."/>
            <person name="Repkova J."/>
        </authorList>
    </citation>
    <scope>NUCLEOTIDE SEQUENCE [LARGE SCALE GENOMIC DNA]</scope>
    <source>
        <strain evidence="2">cv. 10/8</strain>
        <tissue evidence="1">Leaf</tissue>
    </source>
</reference>
<dbReference type="Proteomes" id="UP000265520">
    <property type="component" value="Unassembled WGS sequence"/>
</dbReference>
<evidence type="ECO:0000313" key="2">
    <source>
        <dbReference type="Proteomes" id="UP000265520"/>
    </source>
</evidence>
<dbReference type="AlphaFoldDB" id="A0A392U0A5"/>
<evidence type="ECO:0000313" key="1">
    <source>
        <dbReference type="EMBL" id="MCI66769.1"/>
    </source>
</evidence>
<keyword evidence="2" id="KW-1185">Reference proteome</keyword>
<proteinExistence type="predicted"/>
<feature type="non-terminal residue" evidence="1">
    <location>
        <position position="44"/>
    </location>
</feature>
<accession>A0A392U0A5</accession>
<dbReference type="EMBL" id="LXQA010701894">
    <property type="protein sequence ID" value="MCI66769.1"/>
    <property type="molecule type" value="Genomic_DNA"/>
</dbReference>
<name>A0A392U0A5_9FABA</name>
<organism evidence="1 2">
    <name type="scientific">Trifolium medium</name>
    <dbReference type="NCBI Taxonomy" id="97028"/>
    <lineage>
        <taxon>Eukaryota</taxon>
        <taxon>Viridiplantae</taxon>
        <taxon>Streptophyta</taxon>
        <taxon>Embryophyta</taxon>
        <taxon>Tracheophyta</taxon>
        <taxon>Spermatophyta</taxon>
        <taxon>Magnoliopsida</taxon>
        <taxon>eudicotyledons</taxon>
        <taxon>Gunneridae</taxon>
        <taxon>Pentapetalae</taxon>
        <taxon>rosids</taxon>
        <taxon>fabids</taxon>
        <taxon>Fabales</taxon>
        <taxon>Fabaceae</taxon>
        <taxon>Papilionoideae</taxon>
        <taxon>50 kb inversion clade</taxon>
        <taxon>NPAAA clade</taxon>
        <taxon>Hologalegina</taxon>
        <taxon>IRL clade</taxon>
        <taxon>Trifolieae</taxon>
        <taxon>Trifolium</taxon>
    </lineage>
</organism>
<protein>
    <submittedName>
        <fullName evidence="1">Uncharacterized protein</fullName>
    </submittedName>
</protein>
<comment type="caution">
    <text evidence="1">The sequence shown here is derived from an EMBL/GenBank/DDBJ whole genome shotgun (WGS) entry which is preliminary data.</text>
</comment>
<sequence length="44" mass="4936">MYIRFFTLKVGFRSVMSKVLNSDRGRGRGRVKVFTISAVTAVAL</sequence>